<proteinExistence type="inferred from homology"/>
<evidence type="ECO:0000256" key="3">
    <source>
        <dbReference type="ARBA" id="ARBA00023140"/>
    </source>
</evidence>
<evidence type="ECO:0000313" key="7">
    <source>
        <dbReference type="EMBL" id="CAG9117996.1"/>
    </source>
</evidence>
<feature type="domain" description="AMP-dependent synthetase/ligase" evidence="4">
    <location>
        <begin position="33"/>
        <end position="405"/>
    </location>
</feature>
<name>A0A1I7S5E8_BURXY</name>
<dbReference type="WBParaSite" id="BXY_0823300.1">
    <property type="protein sequence ID" value="BXY_0823300.1"/>
    <property type="gene ID" value="BXY_0823300"/>
</dbReference>
<gene>
    <name evidence="6" type="ORF">BXYJ_LOCUS10045</name>
</gene>
<dbReference type="InterPro" id="IPR020845">
    <property type="entry name" value="AMP-binding_CS"/>
</dbReference>
<dbReference type="Gene3D" id="3.30.300.30">
    <property type="match status" value="1"/>
</dbReference>
<dbReference type="Proteomes" id="UP000659654">
    <property type="component" value="Unassembled WGS sequence"/>
</dbReference>
<reference evidence="10" key="1">
    <citation type="submission" date="2016-11" db="UniProtKB">
        <authorList>
            <consortium name="WormBaseParasite"/>
        </authorList>
    </citation>
    <scope>IDENTIFICATION</scope>
</reference>
<dbReference type="EMBL" id="CAJFDI010000004">
    <property type="protein sequence ID" value="CAD5227629.1"/>
    <property type="molecule type" value="Genomic_DNA"/>
</dbReference>
<dbReference type="Gene3D" id="3.40.50.980">
    <property type="match status" value="2"/>
</dbReference>
<dbReference type="Gene3D" id="2.30.38.10">
    <property type="entry name" value="Luciferase, Domain 3"/>
    <property type="match status" value="1"/>
</dbReference>
<dbReference type="PANTHER" id="PTHR24096">
    <property type="entry name" value="LONG-CHAIN-FATTY-ACID--COA LIGASE"/>
    <property type="match status" value="1"/>
</dbReference>
<reference evidence="7" key="2">
    <citation type="submission" date="2020-08" db="EMBL/GenBank/DDBJ databases">
        <authorList>
            <person name="Kikuchi T."/>
        </authorList>
    </citation>
    <scope>NUCLEOTIDE SEQUENCE</scope>
    <source>
        <strain evidence="6">Ka4C1</strain>
    </source>
</reference>
<dbReference type="AlphaFoldDB" id="A0A1I7S5E8"/>
<dbReference type="EMBL" id="CAJFCV020000004">
    <property type="protein sequence ID" value="CAG9117996.1"/>
    <property type="molecule type" value="Genomic_DNA"/>
</dbReference>
<comment type="similarity">
    <text evidence="2">Belongs to the ATP-dependent AMP-binding enzyme family.</text>
</comment>
<dbReference type="CDD" id="cd05911">
    <property type="entry name" value="Firefly_Luc_like"/>
    <property type="match status" value="1"/>
</dbReference>
<dbReference type="PANTHER" id="PTHR24096:SF422">
    <property type="entry name" value="BCDNA.GH02901"/>
    <property type="match status" value="1"/>
</dbReference>
<dbReference type="GO" id="GO:0016405">
    <property type="term" value="F:CoA-ligase activity"/>
    <property type="evidence" value="ECO:0007669"/>
    <property type="project" value="TreeGrafter"/>
</dbReference>
<dbReference type="SMR" id="A0A1I7S5E8"/>
<comment type="subcellular location">
    <subcellularLocation>
        <location evidence="1">Peroxisome</location>
    </subcellularLocation>
</comment>
<dbReference type="FunFam" id="3.30.300.30:FF:000007">
    <property type="entry name" value="4-coumarate--CoA ligase 2"/>
    <property type="match status" value="1"/>
</dbReference>
<evidence type="ECO:0000256" key="1">
    <source>
        <dbReference type="ARBA" id="ARBA00004275"/>
    </source>
</evidence>
<evidence type="ECO:0000313" key="6">
    <source>
        <dbReference type="EMBL" id="CAD5227629.1"/>
    </source>
</evidence>
<protein>
    <submittedName>
        <fullName evidence="6">(pine wood nematode) hypothetical protein</fullName>
    </submittedName>
</protein>
<evidence type="ECO:0000313" key="9">
    <source>
        <dbReference type="Proteomes" id="UP000659654"/>
    </source>
</evidence>
<keyword evidence="9" id="KW-1185">Reference proteome</keyword>
<evidence type="ECO:0000259" key="5">
    <source>
        <dbReference type="Pfam" id="PF13193"/>
    </source>
</evidence>
<dbReference type="SUPFAM" id="SSF56801">
    <property type="entry name" value="Acetyl-CoA synthetase-like"/>
    <property type="match status" value="1"/>
</dbReference>
<dbReference type="Pfam" id="PF00501">
    <property type="entry name" value="AMP-binding"/>
    <property type="match status" value="1"/>
</dbReference>
<keyword evidence="3" id="KW-0576">Peroxisome</keyword>
<dbReference type="PROSITE" id="PS00455">
    <property type="entry name" value="AMP_BINDING"/>
    <property type="match status" value="1"/>
</dbReference>
<dbReference type="Pfam" id="PF13193">
    <property type="entry name" value="AMP-binding_C"/>
    <property type="match status" value="1"/>
</dbReference>
<evidence type="ECO:0000313" key="8">
    <source>
        <dbReference type="Proteomes" id="UP000095284"/>
    </source>
</evidence>
<feature type="domain" description="AMP-binding enzyme C-terminal" evidence="5">
    <location>
        <begin position="456"/>
        <end position="531"/>
    </location>
</feature>
<dbReference type="Proteomes" id="UP000095284">
    <property type="component" value="Unplaced"/>
</dbReference>
<sequence length="544" mass="60266">MPLSYIKSDSAPVPIVTRPFHVEFNNDLQRYANEGRTAFICAETGAKTSYTEFLHAADCVNAYLKSIKFGYKDVAAIITPNCWEFPAIFLGVTSRGGVFSGASPLFTETELSQQFQDNGCKVVFCAKDSLQTVLRTRKLCPKLKHIVVIDNALSNPAENITSFPEILRLSPADREVISSLNAAKDLIMLPYSSGTTGKPKGVMLTHQNWGTVMRINNKHANEKVFSNFSPKWDWRHENILFVLPYYHVYGFGMLWMSLLNGGTAVVMRKFVPELLLKTIQNYRIRFAPLVPPIMVFICGSKLVKKYDLTSLEFILSAAAPAGKELVQELKKALPSLKQVGQAYGLSETSLVAHCSIFGEDVPGSSGKLVPNFEQKIIDRDSEKIVPLGEVGEICVRSPTITIGYLNRPVETAETIDTEGWLHTGDLGYLDKNGYTFIVDRAKDLIKVKGLQVAPAELEDILLSHDKIKDAAVVGIPHARFGEAPKAFVVKTDSMLTAQEVDEFVSAKCAPYKRLVGGIEFVKEIPKSATGKILRRQLRDSRAKL</sequence>
<dbReference type="eggNOG" id="KOG1176">
    <property type="taxonomic scope" value="Eukaryota"/>
</dbReference>
<dbReference type="GO" id="GO:0005777">
    <property type="term" value="C:peroxisome"/>
    <property type="evidence" value="ECO:0007669"/>
    <property type="project" value="UniProtKB-SubCell"/>
</dbReference>
<dbReference type="Proteomes" id="UP000582659">
    <property type="component" value="Unassembled WGS sequence"/>
</dbReference>
<evidence type="ECO:0000256" key="2">
    <source>
        <dbReference type="ARBA" id="ARBA00006432"/>
    </source>
</evidence>
<dbReference type="OrthoDB" id="10253869at2759"/>
<accession>A0A1I7S5E8</accession>
<dbReference type="InterPro" id="IPR045851">
    <property type="entry name" value="AMP-bd_C_sf"/>
</dbReference>
<organism evidence="8 10">
    <name type="scientific">Bursaphelenchus xylophilus</name>
    <name type="common">Pinewood nematode worm</name>
    <name type="synonym">Aphelenchoides xylophilus</name>
    <dbReference type="NCBI Taxonomy" id="6326"/>
    <lineage>
        <taxon>Eukaryota</taxon>
        <taxon>Metazoa</taxon>
        <taxon>Ecdysozoa</taxon>
        <taxon>Nematoda</taxon>
        <taxon>Chromadorea</taxon>
        <taxon>Rhabditida</taxon>
        <taxon>Tylenchina</taxon>
        <taxon>Tylenchomorpha</taxon>
        <taxon>Aphelenchoidea</taxon>
        <taxon>Aphelenchoididae</taxon>
        <taxon>Bursaphelenchus</taxon>
    </lineage>
</organism>
<dbReference type="InterPro" id="IPR025110">
    <property type="entry name" value="AMP-bd_C"/>
</dbReference>
<dbReference type="InterPro" id="IPR000873">
    <property type="entry name" value="AMP-dep_synth/lig_dom"/>
</dbReference>
<evidence type="ECO:0000313" key="10">
    <source>
        <dbReference type="WBParaSite" id="BXY_0823300.1"/>
    </source>
</evidence>
<evidence type="ECO:0000259" key="4">
    <source>
        <dbReference type="Pfam" id="PF00501"/>
    </source>
</evidence>